<proteinExistence type="predicted"/>
<name>A0A2W7P2B1_9BURK</name>
<dbReference type="InterPro" id="IPR000835">
    <property type="entry name" value="HTH_MarR-typ"/>
</dbReference>
<protein>
    <submittedName>
        <fullName evidence="2">MarR family protein</fullName>
    </submittedName>
</protein>
<comment type="caution">
    <text evidence="2">The sequence shown here is derived from an EMBL/GenBank/DDBJ whole genome shotgun (WGS) entry which is preliminary data.</text>
</comment>
<dbReference type="AlphaFoldDB" id="A0A2W7P2B1"/>
<keyword evidence="3" id="KW-1185">Reference proteome</keyword>
<gene>
    <name evidence="2" type="ORF">C7416_104451</name>
</gene>
<reference evidence="2" key="1">
    <citation type="submission" date="2018-06" db="EMBL/GenBank/DDBJ databases">
        <title>Genomic Encyclopedia of Type Strains, Phase IV (KMG-V): Genome sequencing to study the core and pangenomes of soil and plant-associated prokaryotes.</title>
        <authorList>
            <person name="Whitman W."/>
        </authorList>
    </citation>
    <scope>NUCLEOTIDE SEQUENCE [LARGE SCALE GENOMIC DNA]</scope>
    <source>
        <strain evidence="2">MLR2-44</strain>
    </source>
</reference>
<dbReference type="SUPFAM" id="SSF46785">
    <property type="entry name" value="Winged helix' DNA-binding domain"/>
    <property type="match status" value="1"/>
</dbReference>
<evidence type="ECO:0000313" key="2">
    <source>
        <dbReference type="EMBL" id="PZX29446.1"/>
    </source>
</evidence>
<sequence>MSEIHNENKVGEPLKAAFLRGETVIASHFAAALGVSRQGVTDALKRLSKRGWIKGVRIRPEGRGGSQVAWTCVDPAGIAAYVPKQVKPIVRKEVPAHQFTALMDVWGVQVADIPLPLSHKHEIWIRDELEAA</sequence>
<organism evidence="2 3">
    <name type="scientific">Cupriavidus phytorum</name>
    <dbReference type="NCBI Taxonomy" id="3024399"/>
    <lineage>
        <taxon>Bacteria</taxon>
        <taxon>Pseudomonadati</taxon>
        <taxon>Pseudomonadota</taxon>
        <taxon>Betaproteobacteria</taxon>
        <taxon>Burkholderiales</taxon>
        <taxon>Burkholderiaceae</taxon>
        <taxon>Cupriavidus</taxon>
    </lineage>
</organism>
<feature type="domain" description="HTH marR-type" evidence="1">
    <location>
        <begin position="20"/>
        <end position="63"/>
    </location>
</feature>
<dbReference type="Pfam" id="PF12802">
    <property type="entry name" value="MarR_2"/>
    <property type="match status" value="1"/>
</dbReference>
<accession>A0A2W7P2B1</accession>
<evidence type="ECO:0000313" key="3">
    <source>
        <dbReference type="Proteomes" id="UP000249638"/>
    </source>
</evidence>
<dbReference type="EMBL" id="QKZN01000004">
    <property type="protein sequence ID" value="PZX29446.1"/>
    <property type="molecule type" value="Genomic_DNA"/>
</dbReference>
<dbReference type="Proteomes" id="UP000249638">
    <property type="component" value="Unassembled WGS sequence"/>
</dbReference>
<dbReference type="GO" id="GO:0003700">
    <property type="term" value="F:DNA-binding transcription factor activity"/>
    <property type="evidence" value="ECO:0007669"/>
    <property type="project" value="InterPro"/>
</dbReference>
<dbReference type="InterPro" id="IPR036390">
    <property type="entry name" value="WH_DNA-bd_sf"/>
</dbReference>
<evidence type="ECO:0000259" key="1">
    <source>
        <dbReference type="Pfam" id="PF12802"/>
    </source>
</evidence>